<accession>A0A8R1Z748</accession>
<gene>
    <name evidence="1" type="primary">WBGene00304337</name>
</gene>
<protein>
    <submittedName>
        <fullName evidence="1">Uncharacterized protein</fullName>
    </submittedName>
</protein>
<evidence type="ECO:0000313" key="2">
    <source>
        <dbReference type="Proteomes" id="UP000005239"/>
    </source>
</evidence>
<organism evidence="1 2">
    <name type="scientific">Pristionchus pacificus</name>
    <name type="common">Parasitic nematode worm</name>
    <dbReference type="NCBI Taxonomy" id="54126"/>
    <lineage>
        <taxon>Eukaryota</taxon>
        <taxon>Metazoa</taxon>
        <taxon>Ecdysozoa</taxon>
        <taxon>Nematoda</taxon>
        <taxon>Chromadorea</taxon>
        <taxon>Rhabditida</taxon>
        <taxon>Rhabditina</taxon>
        <taxon>Diplogasteromorpha</taxon>
        <taxon>Diplogasteroidea</taxon>
        <taxon>Neodiplogasteridae</taxon>
        <taxon>Pristionchus</taxon>
    </lineage>
</organism>
<proteinExistence type="predicted"/>
<evidence type="ECO:0000313" key="1">
    <source>
        <dbReference type="EnsemblMetazoa" id="PPA46558.1"/>
    </source>
</evidence>
<dbReference type="Proteomes" id="UP000005239">
    <property type="component" value="Unassembled WGS sequence"/>
</dbReference>
<reference evidence="2" key="1">
    <citation type="journal article" date="2008" name="Nat. Genet.">
        <title>The Pristionchus pacificus genome provides a unique perspective on nematode lifestyle and parasitism.</title>
        <authorList>
            <person name="Dieterich C."/>
            <person name="Clifton S.W."/>
            <person name="Schuster L.N."/>
            <person name="Chinwalla A."/>
            <person name="Delehaunty K."/>
            <person name="Dinkelacker I."/>
            <person name="Fulton L."/>
            <person name="Fulton R."/>
            <person name="Godfrey J."/>
            <person name="Minx P."/>
            <person name="Mitreva M."/>
            <person name="Roeseler W."/>
            <person name="Tian H."/>
            <person name="Witte H."/>
            <person name="Yang S.P."/>
            <person name="Wilson R.K."/>
            <person name="Sommer R.J."/>
        </authorList>
    </citation>
    <scope>NUCLEOTIDE SEQUENCE [LARGE SCALE GENOMIC DNA]</scope>
    <source>
        <strain evidence="2">PS312</strain>
    </source>
</reference>
<sequence length="186" mass="21318">MVGRGLFRHYCITRYSPRVFPPLPRFHFKFSIAICKVFYSGMSFQPEVVDGEHAVKVCEMIAYIEELVARNLPDEMTQSTMDPMYNEFASKGVVELGYRDTRHFCESFPLKFQVTDVGGDMYVIALRSAVPRVRPSYMINSEPIAVRLACDCFVHPSEINTHVCACPNCNMKGHRDYECPSPRRSN</sequence>
<dbReference type="EnsemblMetazoa" id="PPA46558.1">
    <property type="protein sequence ID" value="PPA46558.1"/>
    <property type="gene ID" value="WBGene00304337"/>
</dbReference>
<dbReference type="AlphaFoldDB" id="A0A8R1Z748"/>
<reference evidence="1" key="2">
    <citation type="submission" date="2022-06" db="UniProtKB">
        <authorList>
            <consortium name="EnsemblMetazoa"/>
        </authorList>
    </citation>
    <scope>IDENTIFICATION</scope>
    <source>
        <strain evidence="1">PS312</strain>
    </source>
</reference>
<name>A0A8R1Z748_PRIPA</name>
<keyword evidence="2" id="KW-1185">Reference proteome</keyword>